<name>A0A212IVR4_9FIRM</name>
<reference evidence="2" key="1">
    <citation type="submission" date="2016-04" db="EMBL/GenBank/DDBJ databases">
        <authorList>
            <person name="Evans L.H."/>
            <person name="Alamgir A."/>
            <person name="Owens N."/>
            <person name="Weber N.D."/>
            <person name="Virtaneva K."/>
            <person name="Barbian K."/>
            <person name="Babar A."/>
            <person name="Rosenke K."/>
        </authorList>
    </citation>
    <scope>NUCLEOTIDE SEQUENCE</scope>
    <source>
        <strain evidence="2">86</strain>
    </source>
</reference>
<dbReference type="EMBL" id="FLUN01000001">
    <property type="protein sequence ID" value="SBV91270.1"/>
    <property type="molecule type" value="Genomic_DNA"/>
</dbReference>
<proteinExistence type="predicted"/>
<dbReference type="AlphaFoldDB" id="A0A212IVR4"/>
<evidence type="ECO:0000256" key="1">
    <source>
        <dbReference type="SAM" id="Phobius"/>
    </source>
</evidence>
<accession>A0A212IVR4</accession>
<organism evidence="2">
    <name type="scientific">uncultured Eubacteriales bacterium</name>
    <dbReference type="NCBI Taxonomy" id="172733"/>
    <lineage>
        <taxon>Bacteria</taxon>
        <taxon>Bacillati</taxon>
        <taxon>Bacillota</taxon>
        <taxon>Clostridia</taxon>
        <taxon>Eubacteriales</taxon>
        <taxon>environmental samples</taxon>
    </lineage>
</organism>
<dbReference type="InterPro" id="IPR025469">
    <property type="entry name" value="DUF4320"/>
</dbReference>
<keyword evidence="1" id="KW-0472">Membrane</keyword>
<sequence>MIKKLKENRGEFTINGALILLLIVFLMVLFISAIGVANRGMRLHSMASELARYVELRGKVDDAVYTELQRLETATGVTADLQISASYISGTSKIQYGNTFNVTLSSSGYIGLGGIVSIPIPLHSTVSGRSEQYWLS</sequence>
<protein>
    <recommendedName>
        <fullName evidence="3">DUF4320 family protein</fullName>
    </recommendedName>
</protein>
<dbReference type="Pfam" id="PF14208">
    <property type="entry name" value="DUF4320"/>
    <property type="match status" value="1"/>
</dbReference>
<evidence type="ECO:0008006" key="3">
    <source>
        <dbReference type="Google" id="ProtNLM"/>
    </source>
</evidence>
<evidence type="ECO:0000313" key="2">
    <source>
        <dbReference type="EMBL" id="SBV91270.1"/>
    </source>
</evidence>
<keyword evidence="1" id="KW-0812">Transmembrane</keyword>
<gene>
    <name evidence="2" type="ORF">KL86CLO1_10097</name>
</gene>
<keyword evidence="1" id="KW-1133">Transmembrane helix</keyword>
<feature type="transmembrane region" description="Helical" evidence="1">
    <location>
        <begin position="12"/>
        <end position="37"/>
    </location>
</feature>